<dbReference type="SUPFAM" id="SSF52833">
    <property type="entry name" value="Thioredoxin-like"/>
    <property type="match status" value="1"/>
</dbReference>
<comment type="caution">
    <text evidence="6">The sequence shown here is derived from an EMBL/GenBank/DDBJ whole genome shotgun (WGS) entry which is preliminary data.</text>
</comment>
<proteinExistence type="inferred from homology"/>
<dbReference type="PROSITE" id="PS50404">
    <property type="entry name" value="GST_NTER"/>
    <property type="match status" value="1"/>
</dbReference>
<gene>
    <name evidence="6" type="ORF">CBR_g16143</name>
</gene>
<keyword evidence="7" id="KW-1185">Reference proteome</keyword>
<dbReference type="STRING" id="69332.A0A388KTP3"/>
<dbReference type="EC" id="2.5.1.18" evidence="2"/>
<dbReference type="InterPro" id="IPR036249">
    <property type="entry name" value="Thioredoxin-like_sf"/>
</dbReference>
<comment type="similarity">
    <text evidence="1">Belongs to the GST superfamily. Phi family.</text>
</comment>
<evidence type="ECO:0000256" key="2">
    <source>
        <dbReference type="ARBA" id="ARBA00012452"/>
    </source>
</evidence>
<dbReference type="OMA" id="CIFEAID"/>
<accession>A0A388KTP3</accession>
<dbReference type="GO" id="GO:0043295">
    <property type="term" value="F:glutathione binding"/>
    <property type="evidence" value="ECO:0007669"/>
    <property type="project" value="TreeGrafter"/>
</dbReference>
<sequence length="95" mass="10831">MTYKVYGLPISTCTRRILTVLEEVGADYTLEQLNLAKGEHKQPKFLALQPFGQIPVLEHSDLCIFEAIDIENGQDKDQEENSNDRVMVMGEFLML</sequence>
<evidence type="ECO:0000256" key="1">
    <source>
        <dbReference type="ARBA" id="ARBA00010128"/>
    </source>
</evidence>
<dbReference type="Gene3D" id="3.40.30.10">
    <property type="entry name" value="Glutaredoxin"/>
    <property type="match status" value="1"/>
</dbReference>
<dbReference type="FunFam" id="3.40.30.10:FF:000016">
    <property type="entry name" value="Glutathione S-transferase F2"/>
    <property type="match status" value="1"/>
</dbReference>
<evidence type="ECO:0000259" key="5">
    <source>
        <dbReference type="PROSITE" id="PS50404"/>
    </source>
</evidence>
<dbReference type="GO" id="GO:0004364">
    <property type="term" value="F:glutathione transferase activity"/>
    <property type="evidence" value="ECO:0007669"/>
    <property type="project" value="UniProtKB-EC"/>
</dbReference>
<dbReference type="EMBL" id="BFEA01000183">
    <property type="protein sequence ID" value="GBG73427.1"/>
    <property type="molecule type" value="Genomic_DNA"/>
</dbReference>
<dbReference type="GO" id="GO:0006749">
    <property type="term" value="P:glutathione metabolic process"/>
    <property type="evidence" value="ECO:0007669"/>
    <property type="project" value="TreeGrafter"/>
</dbReference>
<dbReference type="Proteomes" id="UP000265515">
    <property type="component" value="Unassembled WGS sequence"/>
</dbReference>
<evidence type="ECO:0000313" key="6">
    <source>
        <dbReference type="EMBL" id="GBG73427.1"/>
    </source>
</evidence>
<dbReference type="Pfam" id="PF02798">
    <property type="entry name" value="GST_N"/>
    <property type="match status" value="1"/>
</dbReference>
<comment type="catalytic activity">
    <reaction evidence="4">
        <text>RX + glutathione = an S-substituted glutathione + a halide anion + H(+)</text>
        <dbReference type="Rhea" id="RHEA:16437"/>
        <dbReference type="ChEBI" id="CHEBI:15378"/>
        <dbReference type="ChEBI" id="CHEBI:16042"/>
        <dbReference type="ChEBI" id="CHEBI:17792"/>
        <dbReference type="ChEBI" id="CHEBI:57925"/>
        <dbReference type="ChEBI" id="CHEBI:90779"/>
        <dbReference type="EC" id="2.5.1.18"/>
    </reaction>
</comment>
<reference evidence="6 7" key="1">
    <citation type="journal article" date="2018" name="Cell">
        <title>The Chara Genome: Secondary Complexity and Implications for Plant Terrestrialization.</title>
        <authorList>
            <person name="Nishiyama T."/>
            <person name="Sakayama H."/>
            <person name="Vries J.D."/>
            <person name="Buschmann H."/>
            <person name="Saint-Marcoux D."/>
            <person name="Ullrich K.K."/>
            <person name="Haas F.B."/>
            <person name="Vanderstraeten L."/>
            <person name="Becker D."/>
            <person name="Lang D."/>
            <person name="Vosolsobe S."/>
            <person name="Rombauts S."/>
            <person name="Wilhelmsson P.K.I."/>
            <person name="Janitza P."/>
            <person name="Kern R."/>
            <person name="Heyl A."/>
            <person name="Rumpler F."/>
            <person name="Villalobos L.I.A.C."/>
            <person name="Clay J.M."/>
            <person name="Skokan R."/>
            <person name="Toyoda A."/>
            <person name="Suzuki Y."/>
            <person name="Kagoshima H."/>
            <person name="Schijlen E."/>
            <person name="Tajeshwar N."/>
            <person name="Catarino B."/>
            <person name="Hetherington A.J."/>
            <person name="Saltykova A."/>
            <person name="Bonnot C."/>
            <person name="Breuninger H."/>
            <person name="Symeonidi A."/>
            <person name="Radhakrishnan G.V."/>
            <person name="Van Nieuwerburgh F."/>
            <person name="Deforce D."/>
            <person name="Chang C."/>
            <person name="Karol K.G."/>
            <person name="Hedrich R."/>
            <person name="Ulvskov P."/>
            <person name="Glockner G."/>
            <person name="Delwiche C.F."/>
            <person name="Petrasek J."/>
            <person name="Van de Peer Y."/>
            <person name="Friml J."/>
            <person name="Beilby M."/>
            <person name="Dolan L."/>
            <person name="Kohara Y."/>
            <person name="Sugano S."/>
            <person name="Fujiyama A."/>
            <person name="Delaux P.-M."/>
            <person name="Quint M."/>
            <person name="TheiBen G."/>
            <person name="Hagemann M."/>
            <person name="Harholt J."/>
            <person name="Dunand C."/>
            <person name="Zachgo S."/>
            <person name="Langdale J."/>
            <person name="Maumus F."/>
            <person name="Straeten D.V.D."/>
            <person name="Gould S.B."/>
            <person name="Rensing S.A."/>
        </authorList>
    </citation>
    <scope>NUCLEOTIDE SEQUENCE [LARGE SCALE GENOMIC DNA]</scope>
    <source>
        <strain evidence="6 7">S276</strain>
    </source>
</reference>
<evidence type="ECO:0000256" key="3">
    <source>
        <dbReference type="ARBA" id="ARBA00022679"/>
    </source>
</evidence>
<keyword evidence="3" id="KW-0808">Transferase</keyword>
<dbReference type="PANTHER" id="PTHR43900:SF3">
    <property type="entry name" value="GLUTATHIONE S-TRANSFERASE RHO"/>
    <property type="match status" value="1"/>
</dbReference>
<dbReference type="AlphaFoldDB" id="A0A388KTP3"/>
<organism evidence="6 7">
    <name type="scientific">Chara braunii</name>
    <name type="common">Braun's stonewort</name>
    <dbReference type="NCBI Taxonomy" id="69332"/>
    <lineage>
        <taxon>Eukaryota</taxon>
        <taxon>Viridiplantae</taxon>
        <taxon>Streptophyta</taxon>
        <taxon>Charophyceae</taxon>
        <taxon>Charales</taxon>
        <taxon>Characeae</taxon>
        <taxon>Chara</taxon>
    </lineage>
</organism>
<dbReference type="PANTHER" id="PTHR43900">
    <property type="entry name" value="GLUTATHIONE S-TRANSFERASE RHO"/>
    <property type="match status" value="1"/>
</dbReference>
<dbReference type="OrthoDB" id="422574at2759"/>
<dbReference type="InterPro" id="IPR004045">
    <property type="entry name" value="Glutathione_S-Trfase_N"/>
</dbReference>
<feature type="domain" description="GST N-terminal" evidence="5">
    <location>
        <begin position="1"/>
        <end position="82"/>
    </location>
</feature>
<evidence type="ECO:0000256" key="4">
    <source>
        <dbReference type="ARBA" id="ARBA00047960"/>
    </source>
</evidence>
<dbReference type="Gramene" id="GBG73427">
    <property type="protein sequence ID" value="GBG73427"/>
    <property type="gene ID" value="CBR_g16143"/>
</dbReference>
<name>A0A388KTP3_CHABU</name>
<protein>
    <recommendedName>
        <fullName evidence="2">glutathione transferase</fullName>
        <ecNumber evidence="2">2.5.1.18</ecNumber>
    </recommendedName>
</protein>
<dbReference type="GO" id="GO:0005737">
    <property type="term" value="C:cytoplasm"/>
    <property type="evidence" value="ECO:0007669"/>
    <property type="project" value="TreeGrafter"/>
</dbReference>
<evidence type="ECO:0000313" key="7">
    <source>
        <dbReference type="Proteomes" id="UP000265515"/>
    </source>
</evidence>